<protein>
    <submittedName>
        <fullName evidence="2">Uncharacterized protein</fullName>
    </submittedName>
</protein>
<accession>A0AAN6XC58</accession>
<dbReference type="Proteomes" id="UP001303160">
    <property type="component" value="Unassembled WGS sequence"/>
</dbReference>
<organism evidence="2 3">
    <name type="scientific">Triangularia verruculosa</name>
    <dbReference type="NCBI Taxonomy" id="2587418"/>
    <lineage>
        <taxon>Eukaryota</taxon>
        <taxon>Fungi</taxon>
        <taxon>Dikarya</taxon>
        <taxon>Ascomycota</taxon>
        <taxon>Pezizomycotina</taxon>
        <taxon>Sordariomycetes</taxon>
        <taxon>Sordariomycetidae</taxon>
        <taxon>Sordariales</taxon>
        <taxon>Podosporaceae</taxon>
        <taxon>Triangularia</taxon>
    </lineage>
</organism>
<keyword evidence="3" id="KW-1185">Reference proteome</keyword>
<proteinExistence type="predicted"/>
<dbReference type="EMBL" id="MU863954">
    <property type="protein sequence ID" value="KAK4197925.1"/>
    <property type="molecule type" value="Genomic_DNA"/>
</dbReference>
<feature type="region of interest" description="Disordered" evidence="1">
    <location>
        <begin position="798"/>
        <end position="820"/>
    </location>
</feature>
<sequence length="871" mass="97612">MTTDREINQNIGDITANDRSTVFAGYNDLSVHVNVDGTILQHASRRDLAEVPPSTVQTALILATGDFGWFKGPQRTQTLVNCLQAKGAELKTIHSFSFQRYKNFRQKHDAPQGTFVDQGVAMPIVLPNALTEVSRAPAMSCLRAITVCLVCLCNKRSTVAILQQLLPYGLLRKEMEDAKLEFEGPLLSSLSQWVDSVIVEEENNKLRDVLMANLDASLRRHIWEKPGDNDDLAIGEEGFILGVLKWAVKPYHERASTGYPTRSLRAWMAASILEQLGFEISAVESVVSTPEDYDLYITNEESFNVFLVVSHRVKVDVDPLAQEDLDSELDDTLPPRAVLLKEIPDFVFRDIEDAHRQQVKDAYNRAFDMAVIKFTDMRVNLSSKLKIDVEMRDRAEGQRVLALLRGSYYDDTGPRYIHIEDKYFIDALEKMIGMLQGPGEDSSNQIGGEKLYSQLGTTAKKDSFFHTGVASALGTLYGICSCACRQGGARLGGDAKISVSPENICRANYQVILQWSHRLMKAVFFGGVSYRDWAGLIFEMFLGHTQDPSQEKTNISNERRTLAHEEYRSPDWVLGVQSHGYNAISDSLVSLKLESSSLGIFHITRGQLLNIPYDSQGYLRGPTDLRPSERLQAEKNYNWIPLRSLDIPTNGLNTQTSLRFDVEPYWEGDPRTIILKVRETGVPIASVYMMQVIHRLATMNMDCECSTSQSRVEVPENEQWLRLSIQDLRVYASKGIKPGKLVDLRTGRRNVMIDASEGPEALAYVLGIIDAHQIKIAPSGCIRCAYIAPSSLFHPKPSPPAAGTIPPFDKKENHQSTLSSQLPDLDSIAINDPSPFTPSPFTRSPRLFNRPRHLQPLFSLMNMNHLFPGYP</sequence>
<evidence type="ECO:0000256" key="1">
    <source>
        <dbReference type="SAM" id="MobiDB-lite"/>
    </source>
</evidence>
<name>A0AAN6XC58_9PEZI</name>
<reference evidence="2" key="2">
    <citation type="submission" date="2023-05" db="EMBL/GenBank/DDBJ databases">
        <authorList>
            <consortium name="Lawrence Berkeley National Laboratory"/>
            <person name="Steindorff A."/>
            <person name="Hensen N."/>
            <person name="Bonometti L."/>
            <person name="Westerberg I."/>
            <person name="Brannstrom I.O."/>
            <person name="Guillou S."/>
            <person name="Cros-Aarteil S."/>
            <person name="Calhoun S."/>
            <person name="Haridas S."/>
            <person name="Kuo A."/>
            <person name="Mondo S."/>
            <person name="Pangilinan J."/>
            <person name="Riley R."/>
            <person name="Labutti K."/>
            <person name="Andreopoulos B."/>
            <person name="Lipzen A."/>
            <person name="Chen C."/>
            <person name="Yanf M."/>
            <person name="Daum C."/>
            <person name="Ng V."/>
            <person name="Clum A."/>
            <person name="Ohm R."/>
            <person name="Martin F."/>
            <person name="Silar P."/>
            <person name="Natvig D."/>
            <person name="Lalanne C."/>
            <person name="Gautier V."/>
            <person name="Ament-Velasquez S.L."/>
            <person name="Kruys A."/>
            <person name="Hutchinson M.I."/>
            <person name="Powell A.J."/>
            <person name="Barry K."/>
            <person name="Miller A.N."/>
            <person name="Grigoriev I.V."/>
            <person name="Debuchy R."/>
            <person name="Gladieux P."/>
            <person name="Thoren M.H."/>
            <person name="Johannesson H."/>
        </authorList>
    </citation>
    <scope>NUCLEOTIDE SEQUENCE</scope>
    <source>
        <strain evidence="2">CBS 315.58</strain>
    </source>
</reference>
<reference evidence="2" key="1">
    <citation type="journal article" date="2023" name="Mol. Phylogenet. Evol.">
        <title>Genome-scale phylogeny and comparative genomics of the fungal order Sordariales.</title>
        <authorList>
            <person name="Hensen N."/>
            <person name="Bonometti L."/>
            <person name="Westerberg I."/>
            <person name="Brannstrom I.O."/>
            <person name="Guillou S."/>
            <person name="Cros-Aarteil S."/>
            <person name="Calhoun S."/>
            <person name="Haridas S."/>
            <person name="Kuo A."/>
            <person name="Mondo S."/>
            <person name="Pangilinan J."/>
            <person name="Riley R."/>
            <person name="LaButti K."/>
            <person name="Andreopoulos B."/>
            <person name="Lipzen A."/>
            <person name="Chen C."/>
            <person name="Yan M."/>
            <person name="Daum C."/>
            <person name="Ng V."/>
            <person name="Clum A."/>
            <person name="Steindorff A."/>
            <person name="Ohm R.A."/>
            <person name="Martin F."/>
            <person name="Silar P."/>
            <person name="Natvig D.O."/>
            <person name="Lalanne C."/>
            <person name="Gautier V."/>
            <person name="Ament-Velasquez S.L."/>
            <person name="Kruys A."/>
            <person name="Hutchinson M.I."/>
            <person name="Powell A.J."/>
            <person name="Barry K."/>
            <person name="Miller A.N."/>
            <person name="Grigoriev I.V."/>
            <person name="Debuchy R."/>
            <person name="Gladieux P."/>
            <person name="Hiltunen Thoren M."/>
            <person name="Johannesson H."/>
        </authorList>
    </citation>
    <scope>NUCLEOTIDE SEQUENCE</scope>
    <source>
        <strain evidence="2">CBS 315.58</strain>
    </source>
</reference>
<comment type="caution">
    <text evidence="2">The sequence shown here is derived from an EMBL/GenBank/DDBJ whole genome shotgun (WGS) entry which is preliminary data.</text>
</comment>
<evidence type="ECO:0000313" key="3">
    <source>
        <dbReference type="Proteomes" id="UP001303160"/>
    </source>
</evidence>
<evidence type="ECO:0000313" key="2">
    <source>
        <dbReference type="EMBL" id="KAK4197925.1"/>
    </source>
</evidence>
<dbReference type="AlphaFoldDB" id="A0AAN6XC58"/>
<gene>
    <name evidence="2" type="ORF">QBC40DRAFT_341641</name>
</gene>